<dbReference type="Proteomes" id="UP000285712">
    <property type="component" value="Unassembled WGS sequence"/>
</dbReference>
<dbReference type="InterPro" id="IPR004875">
    <property type="entry name" value="DDE_SF_endonuclease_dom"/>
</dbReference>
<gene>
    <name evidence="2" type="ORF">DYB35_006479</name>
</gene>
<dbReference type="AlphaFoldDB" id="A0A3R7B3T7"/>
<comment type="caution">
    <text evidence="2">The sequence shown here is derived from an EMBL/GenBank/DDBJ whole genome shotgun (WGS) entry which is preliminary data.</text>
</comment>
<proteinExistence type="predicted"/>
<accession>A0A3R7B3T7</accession>
<dbReference type="VEuPathDB" id="FungiDB:H257_06812"/>
<feature type="domain" description="DDE-1" evidence="1">
    <location>
        <begin position="112"/>
        <end position="183"/>
    </location>
</feature>
<protein>
    <recommendedName>
        <fullName evidence="1">DDE-1 domain-containing protein</fullName>
    </recommendedName>
</protein>
<dbReference type="Pfam" id="PF03184">
    <property type="entry name" value="DDE_1"/>
    <property type="match status" value="1"/>
</dbReference>
<evidence type="ECO:0000313" key="3">
    <source>
        <dbReference type="Proteomes" id="UP000285712"/>
    </source>
</evidence>
<evidence type="ECO:0000259" key="1">
    <source>
        <dbReference type="Pfam" id="PF03184"/>
    </source>
</evidence>
<name>A0A3R7B3T7_APHAT</name>
<evidence type="ECO:0000313" key="2">
    <source>
        <dbReference type="EMBL" id="RHY96882.1"/>
    </source>
</evidence>
<sequence length="199" mass="22975">MTPFLLPCVAAETRSHHMMQLVKRNLKEWLVAYLQSKKNDAVAFNIFRSLLSQFVQRHRFRHRTPRVNKVTQTVLDEAWLGYAASFWVKFVDRSQILNVDETAVYFNMPGTDENAWMDERVWSIYVDALFGQHIEDASMLVLDNLDYHVSDESHDKVAEKLFSVIDPLPTNSTSQCQSLDVGVHWTAHVDAEDCMANGR</sequence>
<reference evidence="2 3" key="1">
    <citation type="submission" date="2018-08" db="EMBL/GenBank/DDBJ databases">
        <title>Aphanomyces genome sequencing and annotation.</title>
        <authorList>
            <person name="Minardi D."/>
            <person name="Oidtmann B."/>
            <person name="Van Der Giezen M."/>
            <person name="Studholme D.J."/>
        </authorList>
    </citation>
    <scope>NUCLEOTIDE SEQUENCE [LARGE SCALE GENOMIC DNA]</scope>
    <source>
        <strain evidence="2 3">Sv</strain>
    </source>
</reference>
<dbReference type="GO" id="GO:0003676">
    <property type="term" value="F:nucleic acid binding"/>
    <property type="evidence" value="ECO:0007669"/>
    <property type="project" value="InterPro"/>
</dbReference>
<dbReference type="EMBL" id="QUTG01002294">
    <property type="protein sequence ID" value="RHY96882.1"/>
    <property type="molecule type" value="Genomic_DNA"/>
</dbReference>
<organism evidence="2 3">
    <name type="scientific">Aphanomyces astaci</name>
    <name type="common">Crayfish plague agent</name>
    <dbReference type="NCBI Taxonomy" id="112090"/>
    <lineage>
        <taxon>Eukaryota</taxon>
        <taxon>Sar</taxon>
        <taxon>Stramenopiles</taxon>
        <taxon>Oomycota</taxon>
        <taxon>Saprolegniomycetes</taxon>
        <taxon>Saprolegniales</taxon>
        <taxon>Verrucalvaceae</taxon>
        <taxon>Aphanomyces</taxon>
    </lineage>
</organism>